<protein>
    <submittedName>
        <fullName evidence="3">AAA domain/Rad51</fullName>
    </submittedName>
</protein>
<keyword evidence="4" id="KW-1185">Reference proteome</keyword>
<dbReference type="GO" id="GO:0000730">
    <property type="term" value="P:DNA recombinase assembly"/>
    <property type="evidence" value="ECO:0007669"/>
    <property type="project" value="TreeGrafter"/>
</dbReference>
<comment type="caution">
    <text evidence="3">The sequence shown here is derived from an EMBL/GenBank/DDBJ whole genome shotgun (WGS) entry which is preliminary data.</text>
</comment>
<evidence type="ECO:0000313" key="4">
    <source>
        <dbReference type="Proteomes" id="UP001430356"/>
    </source>
</evidence>
<feature type="region of interest" description="Disordered" evidence="1">
    <location>
        <begin position="330"/>
        <end position="357"/>
    </location>
</feature>
<dbReference type="InterPro" id="IPR013632">
    <property type="entry name" value="Rad51_C"/>
</dbReference>
<evidence type="ECO:0000259" key="2">
    <source>
        <dbReference type="Pfam" id="PF08423"/>
    </source>
</evidence>
<reference evidence="3 4" key="1">
    <citation type="journal article" date="2021" name="MBio">
        <title>A New Model Trypanosomatid, Novymonas esmeraldas: Genomic Perception of Its 'Candidatus Pandoraea novymonadis' Endosymbiont.</title>
        <authorList>
            <person name="Zakharova A."/>
            <person name="Saura A."/>
            <person name="Butenko A."/>
            <person name="Podesvova L."/>
            <person name="Warmusova S."/>
            <person name="Kostygov A.Y."/>
            <person name="Nenarokova A."/>
            <person name="Lukes J."/>
            <person name="Opperdoes F.R."/>
            <person name="Yurchenko V."/>
        </authorList>
    </citation>
    <scope>NUCLEOTIDE SEQUENCE [LARGE SCALE GENOMIC DNA]</scope>
    <source>
        <strain evidence="3 4">E262AT.01</strain>
    </source>
</reference>
<dbReference type="Pfam" id="PF08423">
    <property type="entry name" value="Rad51"/>
    <property type="match status" value="1"/>
</dbReference>
<organism evidence="3 4">
    <name type="scientific">Novymonas esmeraldas</name>
    <dbReference type="NCBI Taxonomy" id="1808958"/>
    <lineage>
        <taxon>Eukaryota</taxon>
        <taxon>Discoba</taxon>
        <taxon>Euglenozoa</taxon>
        <taxon>Kinetoplastea</taxon>
        <taxon>Metakinetoplastina</taxon>
        <taxon>Trypanosomatida</taxon>
        <taxon>Trypanosomatidae</taxon>
        <taxon>Novymonas</taxon>
    </lineage>
</organism>
<evidence type="ECO:0000256" key="1">
    <source>
        <dbReference type="SAM" id="MobiDB-lite"/>
    </source>
</evidence>
<dbReference type="GO" id="GO:0000150">
    <property type="term" value="F:DNA strand exchange activity"/>
    <property type="evidence" value="ECO:0007669"/>
    <property type="project" value="TreeGrafter"/>
</dbReference>
<dbReference type="GO" id="GO:0008094">
    <property type="term" value="F:ATP-dependent activity, acting on DNA"/>
    <property type="evidence" value="ECO:0007669"/>
    <property type="project" value="TreeGrafter"/>
</dbReference>
<dbReference type="GO" id="GO:0003690">
    <property type="term" value="F:double-stranded DNA binding"/>
    <property type="evidence" value="ECO:0007669"/>
    <property type="project" value="TreeGrafter"/>
</dbReference>
<dbReference type="InterPro" id="IPR027417">
    <property type="entry name" value="P-loop_NTPase"/>
</dbReference>
<dbReference type="PANTHER" id="PTHR22942:SF66">
    <property type="entry name" value="RE19845P"/>
    <property type="match status" value="1"/>
</dbReference>
<evidence type="ECO:0000313" key="3">
    <source>
        <dbReference type="EMBL" id="KAK7200697.1"/>
    </source>
</evidence>
<gene>
    <name evidence="3" type="ORF">NESM_000127000</name>
</gene>
<accession>A0AAW0F6D1</accession>
<dbReference type="GO" id="GO:0003697">
    <property type="term" value="F:single-stranded DNA binding"/>
    <property type="evidence" value="ECO:0007669"/>
    <property type="project" value="TreeGrafter"/>
</dbReference>
<feature type="region of interest" description="Disordered" evidence="1">
    <location>
        <begin position="1"/>
        <end position="23"/>
    </location>
</feature>
<name>A0AAW0F6D1_9TRYP</name>
<proteinExistence type="predicted"/>
<dbReference type="GO" id="GO:0042148">
    <property type="term" value="P:DNA strand invasion"/>
    <property type="evidence" value="ECO:0007669"/>
    <property type="project" value="TreeGrafter"/>
</dbReference>
<dbReference type="Gene3D" id="3.40.50.300">
    <property type="entry name" value="P-loop containing nucleotide triphosphate hydrolases"/>
    <property type="match status" value="1"/>
</dbReference>
<dbReference type="Proteomes" id="UP001430356">
    <property type="component" value="Unassembled WGS sequence"/>
</dbReference>
<dbReference type="EMBL" id="JAECZO010000007">
    <property type="protein sequence ID" value="KAK7200697.1"/>
    <property type="molecule type" value="Genomic_DNA"/>
</dbReference>
<sequence>MSAPQSFALHGVYGGQREPPSAVVPPQRIATTLSLEPASPSSCAAVDAPQPQPTEAERCVGSVCTRWRPVPADSTFLSTPDAELCARHRVSLQQIETWRAWLSVRQSKLFLAAGAEDEGRCDARRPETVADLLNKCSRGPSALATSSTRLSVPSGLRTLDAALLGGLRRGWVTELTGHAGAGTTTVAAAWCRHCIVQARSCGEVGACVWLQSDSTISPAVQSIAYEDGDVADGPLLADAVHVACLADLEALQQLVDRWHAYGTDPSPLQAARLVVLDSITELVRRSFSCNDNDALQRHDALAAALLSLKRLAAEHHVAVVVITQQLPQHSSPLALPRRGGTVSSGHGADVEGREEDADECDSSARLAGSGAETDAGQLGRLFFHSVNVRLQLRVGVPCVRPSLPTNPTGSAAIAEEEVEARGGSGVGGGEQQQRWRWQLEVRKSPLCAPFGVVLRMRVPAADAAGEHTADVVGPPLEVEEADGEGDDGVGAAVALTSGAAAEAVESLLYSCLDPWDYTEVPAFVYA</sequence>
<dbReference type="PANTHER" id="PTHR22942">
    <property type="entry name" value="RECA/RAD51/RADA DNA STRAND-PAIRING FAMILY MEMBER"/>
    <property type="match status" value="1"/>
</dbReference>
<dbReference type="AlphaFoldDB" id="A0AAW0F6D1"/>
<dbReference type="SUPFAM" id="SSF52540">
    <property type="entry name" value="P-loop containing nucleoside triphosphate hydrolases"/>
    <property type="match status" value="1"/>
</dbReference>
<feature type="domain" description="Rad51-like C-terminal" evidence="2">
    <location>
        <begin position="150"/>
        <end position="326"/>
    </location>
</feature>
<dbReference type="GO" id="GO:0006312">
    <property type="term" value="P:mitotic recombination"/>
    <property type="evidence" value="ECO:0007669"/>
    <property type="project" value="TreeGrafter"/>
</dbReference>